<comment type="caution">
    <text evidence="1">The sequence shown here is derived from an EMBL/GenBank/DDBJ whole genome shotgun (WGS) entry which is preliminary data.</text>
</comment>
<evidence type="ECO:0000313" key="1">
    <source>
        <dbReference type="EMBL" id="MCL6741530.1"/>
    </source>
</evidence>
<accession>A0ABT0SBR4</accession>
<name>A0ABT0SBR4_9SPHN</name>
<proteinExistence type="predicted"/>
<sequence>MQHHLTCLTQISHLFIVAGYPTLGKSSSLWRAAQTGFPLFGEENGPVVPKADDLGDIGEHSSTDEKLKAGFWLTQSDLPSLAKQSQLPKLLILHLDLLLAYLLHRERVPPAIGPGEFATVFDRLFTHPALRRYEKCTVTTLYSPIDEVQRRWRHRYPTGIPPNSGRIVKAKDRLITDELVAGPLYAALHVAWERCLASLMRNGKLAGHLKARSRLEADLPDSR</sequence>
<reference evidence="1" key="1">
    <citation type="submission" date="2022-05" db="EMBL/GenBank/DDBJ databases">
        <authorList>
            <person name="Jo J.-H."/>
            <person name="Im W.-T."/>
        </authorList>
    </citation>
    <scope>NUCLEOTIDE SEQUENCE</scope>
    <source>
        <strain evidence="1">RB56-2</strain>
    </source>
</reference>
<keyword evidence="2" id="KW-1185">Reference proteome</keyword>
<organism evidence="1 2">
    <name type="scientific">Sphingomonas brevis</name>
    <dbReference type="NCBI Taxonomy" id="2908206"/>
    <lineage>
        <taxon>Bacteria</taxon>
        <taxon>Pseudomonadati</taxon>
        <taxon>Pseudomonadota</taxon>
        <taxon>Alphaproteobacteria</taxon>
        <taxon>Sphingomonadales</taxon>
        <taxon>Sphingomonadaceae</taxon>
        <taxon>Sphingomonas</taxon>
    </lineage>
</organism>
<protein>
    <submittedName>
        <fullName evidence="1">Uncharacterized protein</fullName>
    </submittedName>
</protein>
<dbReference type="RefSeq" id="WP_249915911.1">
    <property type="nucleotide sequence ID" value="NZ_JAMGBB010000001.1"/>
</dbReference>
<dbReference type="EMBL" id="JAMGBB010000001">
    <property type="protein sequence ID" value="MCL6741530.1"/>
    <property type="molecule type" value="Genomic_DNA"/>
</dbReference>
<dbReference type="Proteomes" id="UP001165383">
    <property type="component" value="Unassembled WGS sequence"/>
</dbReference>
<evidence type="ECO:0000313" key="2">
    <source>
        <dbReference type="Proteomes" id="UP001165383"/>
    </source>
</evidence>
<gene>
    <name evidence="1" type="ORF">LZ518_10335</name>
</gene>